<dbReference type="EMBL" id="JNFP01000058">
    <property type="protein sequence ID" value="KIA60836.1"/>
    <property type="molecule type" value="Genomic_DNA"/>
</dbReference>
<proteinExistence type="predicted"/>
<keyword evidence="2" id="KW-1185">Reference proteome</keyword>
<comment type="caution">
    <text evidence="1">The sequence shown here is derived from an EMBL/GenBank/DDBJ whole genome shotgun (WGS) entry which is preliminary data.</text>
</comment>
<dbReference type="Proteomes" id="UP000031364">
    <property type="component" value="Unassembled WGS sequence"/>
</dbReference>
<organism evidence="1 2">
    <name type="scientific">Nocardia vulneris</name>
    <dbReference type="NCBI Taxonomy" id="1141657"/>
    <lineage>
        <taxon>Bacteria</taxon>
        <taxon>Bacillati</taxon>
        <taxon>Actinomycetota</taxon>
        <taxon>Actinomycetes</taxon>
        <taxon>Mycobacteriales</taxon>
        <taxon>Nocardiaceae</taxon>
        <taxon>Nocardia</taxon>
    </lineage>
</organism>
<gene>
    <name evidence="1" type="ORF">FG87_34700</name>
</gene>
<sequence length="66" mass="7077">MRTMSLQFGAALPEHASIQDQLLDLLSALNDAENPATSMPVELVEEPSLVLGQSGRFLASHGLWTA</sequence>
<evidence type="ECO:0000313" key="1">
    <source>
        <dbReference type="EMBL" id="KIA60836.1"/>
    </source>
</evidence>
<reference evidence="1 2" key="1">
    <citation type="journal article" date="2014" name="Int. J. Syst. Evol. Microbiol.">
        <title>Nocardia vulneris sp. nov., isolated from wounds of human patients in North America.</title>
        <authorList>
            <person name="Lasker B.A."/>
            <person name="Bell M."/>
            <person name="Klenk H.P."/>
            <person name="Sproer C."/>
            <person name="Schumann C."/>
            <person name="Schumann P."/>
            <person name="Brown J.M."/>
        </authorList>
    </citation>
    <scope>NUCLEOTIDE SEQUENCE [LARGE SCALE GENOMIC DNA]</scope>
    <source>
        <strain evidence="1 2">W9851</strain>
    </source>
</reference>
<name>A0ABR4Z694_9NOCA</name>
<accession>A0ABR4Z694</accession>
<evidence type="ECO:0000313" key="2">
    <source>
        <dbReference type="Proteomes" id="UP000031364"/>
    </source>
</evidence>
<protein>
    <submittedName>
        <fullName evidence="1">Uncharacterized protein</fullName>
    </submittedName>
</protein>